<name>A0ABU8DL15_ERWAP</name>
<evidence type="ECO:0000313" key="2">
    <source>
        <dbReference type="EMBL" id="MEI2684213.1"/>
    </source>
</evidence>
<evidence type="ECO:0000256" key="1">
    <source>
        <dbReference type="SAM" id="Phobius"/>
    </source>
</evidence>
<comment type="caution">
    <text evidence="2">The sequence shown here is derived from an EMBL/GenBank/DDBJ whole genome shotgun (WGS) entry which is preliminary data.</text>
</comment>
<dbReference type="RefSeq" id="WP_336203801.1">
    <property type="nucleotide sequence ID" value="NZ_JBANEI010000022.1"/>
</dbReference>
<evidence type="ECO:0000313" key="3">
    <source>
        <dbReference type="Proteomes" id="UP001306592"/>
    </source>
</evidence>
<keyword evidence="1" id="KW-0812">Transmembrane</keyword>
<gene>
    <name evidence="2" type="ORF">V8N49_21480</name>
</gene>
<accession>A0ABU8DL15</accession>
<proteinExistence type="predicted"/>
<organism evidence="2 3">
    <name type="scientific">Erwinia aphidicola</name>
    <dbReference type="NCBI Taxonomy" id="68334"/>
    <lineage>
        <taxon>Bacteria</taxon>
        <taxon>Pseudomonadati</taxon>
        <taxon>Pseudomonadota</taxon>
        <taxon>Gammaproteobacteria</taxon>
        <taxon>Enterobacterales</taxon>
        <taxon>Erwiniaceae</taxon>
        <taxon>Erwinia</taxon>
    </lineage>
</organism>
<reference evidence="2 3" key="1">
    <citation type="submission" date="2024-02" db="EMBL/GenBank/DDBJ databases">
        <title>First report Erwinia aphidicola in onion in Chile.</title>
        <authorList>
            <person name="Valenzuela M."/>
            <person name="Pena M."/>
            <person name="Dutta B."/>
        </authorList>
    </citation>
    <scope>NUCLEOTIDE SEQUENCE [LARGE SCALE GENOMIC DNA]</scope>
    <source>
        <strain evidence="2 3">QCJ3A</strain>
    </source>
</reference>
<sequence length="214" mass="24446">MNITEQEPVMRMTAEQGPQPLKLYQECYAVNVTPGMLAPTLPAICGGLTVALILAVLYGLRRRKQLNDSLARERRAKRSGPADWRAEDTAWAVHQYANTEFYRHQLAVLENLLRGAGYALTRNTYDSLRLQPEDRDHIARQLEDCRLRVMSPFEDEDSRIRRTEQAVRDGAAHTWLRLLLEGAAQNGWYITDDRPDWRVSQRADAGPEKKASVD</sequence>
<keyword evidence="3" id="KW-1185">Reference proteome</keyword>
<keyword evidence="1" id="KW-0472">Membrane</keyword>
<dbReference type="EMBL" id="JBANEI010000022">
    <property type="protein sequence ID" value="MEI2684213.1"/>
    <property type="molecule type" value="Genomic_DNA"/>
</dbReference>
<dbReference type="Proteomes" id="UP001306592">
    <property type="component" value="Unassembled WGS sequence"/>
</dbReference>
<feature type="transmembrane region" description="Helical" evidence="1">
    <location>
        <begin position="41"/>
        <end position="60"/>
    </location>
</feature>
<protein>
    <submittedName>
        <fullName evidence="2">Uncharacterized protein</fullName>
    </submittedName>
</protein>
<keyword evidence="1" id="KW-1133">Transmembrane helix</keyword>